<feature type="compositionally biased region" description="Polar residues" evidence="1">
    <location>
        <begin position="279"/>
        <end position="298"/>
    </location>
</feature>
<feature type="compositionally biased region" description="Basic and acidic residues" evidence="1">
    <location>
        <begin position="820"/>
        <end position="833"/>
    </location>
</feature>
<dbReference type="Proteomes" id="UP000242188">
    <property type="component" value="Unassembled WGS sequence"/>
</dbReference>
<feature type="compositionally biased region" description="Polar residues" evidence="1">
    <location>
        <begin position="610"/>
        <end position="624"/>
    </location>
</feature>
<feature type="compositionally biased region" description="Polar residues" evidence="1">
    <location>
        <begin position="641"/>
        <end position="657"/>
    </location>
</feature>
<feature type="compositionally biased region" description="Low complexity" evidence="1">
    <location>
        <begin position="199"/>
        <end position="221"/>
    </location>
</feature>
<evidence type="ECO:0000313" key="3">
    <source>
        <dbReference type="Proteomes" id="UP000242188"/>
    </source>
</evidence>
<feature type="compositionally biased region" description="Polar residues" evidence="1">
    <location>
        <begin position="432"/>
        <end position="448"/>
    </location>
</feature>
<feature type="region of interest" description="Disordered" evidence="1">
    <location>
        <begin position="40"/>
        <end position="60"/>
    </location>
</feature>
<organism evidence="2 3">
    <name type="scientific">Mizuhopecten yessoensis</name>
    <name type="common">Japanese scallop</name>
    <name type="synonym">Patinopecten yessoensis</name>
    <dbReference type="NCBI Taxonomy" id="6573"/>
    <lineage>
        <taxon>Eukaryota</taxon>
        <taxon>Metazoa</taxon>
        <taxon>Spiralia</taxon>
        <taxon>Lophotrochozoa</taxon>
        <taxon>Mollusca</taxon>
        <taxon>Bivalvia</taxon>
        <taxon>Autobranchia</taxon>
        <taxon>Pteriomorphia</taxon>
        <taxon>Pectinida</taxon>
        <taxon>Pectinoidea</taxon>
        <taxon>Pectinidae</taxon>
        <taxon>Mizuhopecten</taxon>
    </lineage>
</organism>
<feature type="compositionally biased region" description="Basic residues" evidence="1">
    <location>
        <begin position="1318"/>
        <end position="1328"/>
    </location>
</feature>
<reference evidence="2 3" key="1">
    <citation type="journal article" date="2017" name="Nat. Ecol. Evol.">
        <title>Scallop genome provides insights into evolution of bilaterian karyotype and development.</title>
        <authorList>
            <person name="Wang S."/>
            <person name="Zhang J."/>
            <person name="Jiao W."/>
            <person name="Li J."/>
            <person name="Xun X."/>
            <person name="Sun Y."/>
            <person name="Guo X."/>
            <person name="Huan P."/>
            <person name="Dong B."/>
            <person name="Zhang L."/>
            <person name="Hu X."/>
            <person name="Sun X."/>
            <person name="Wang J."/>
            <person name="Zhao C."/>
            <person name="Wang Y."/>
            <person name="Wang D."/>
            <person name="Huang X."/>
            <person name="Wang R."/>
            <person name="Lv J."/>
            <person name="Li Y."/>
            <person name="Zhang Z."/>
            <person name="Liu B."/>
            <person name="Lu W."/>
            <person name="Hui Y."/>
            <person name="Liang J."/>
            <person name="Zhou Z."/>
            <person name="Hou R."/>
            <person name="Li X."/>
            <person name="Liu Y."/>
            <person name="Li H."/>
            <person name="Ning X."/>
            <person name="Lin Y."/>
            <person name="Zhao L."/>
            <person name="Xing Q."/>
            <person name="Dou J."/>
            <person name="Li Y."/>
            <person name="Mao J."/>
            <person name="Guo H."/>
            <person name="Dou H."/>
            <person name="Li T."/>
            <person name="Mu C."/>
            <person name="Jiang W."/>
            <person name="Fu Q."/>
            <person name="Fu X."/>
            <person name="Miao Y."/>
            <person name="Liu J."/>
            <person name="Yu Q."/>
            <person name="Li R."/>
            <person name="Liao H."/>
            <person name="Li X."/>
            <person name="Kong Y."/>
            <person name="Jiang Z."/>
            <person name="Chourrout D."/>
            <person name="Li R."/>
            <person name="Bao Z."/>
        </authorList>
    </citation>
    <scope>NUCLEOTIDE SEQUENCE [LARGE SCALE GENOMIC DNA]</scope>
    <source>
        <strain evidence="2 3">PY_sf001</strain>
    </source>
</reference>
<feature type="compositionally biased region" description="Polar residues" evidence="1">
    <location>
        <begin position="553"/>
        <end position="568"/>
    </location>
</feature>
<feature type="region of interest" description="Disordered" evidence="1">
    <location>
        <begin position="463"/>
        <end position="492"/>
    </location>
</feature>
<dbReference type="PANTHER" id="PTHR21937">
    <property type="entry name" value="CCDC66 DOMAIN-CONTAINING PROTEIN"/>
    <property type="match status" value="1"/>
</dbReference>
<feature type="region of interest" description="Disordered" evidence="1">
    <location>
        <begin position="174"/>
        <end position="221"/>
    </location>
</feature>
<dbReference type="PANTHER" id="PTHR21937:SF6">
    <property type="entry name" value="CCDC66 DOMAIN-CONTAINING PROTEIN"/>
    <property type="match status" value="1"/>
</dbReference>
<feature type="region of interest" description="Disordered" evidence="1">
    <location>
        <begin position="365"/>
        <end position="384"/>
    </location>
</feature>
<feature type="compositionally biased region" description="Basic and acidic residues" evidence="1">
    <location>
        <begin position="1120"/>
        <end position="1132"/>
    </location>
</feature>
<feature type="compositionally biased region" description="Basic and acidic residues" evidence="1">
    <location>
        <begin position="365"/>
        <end position="383"/>
    </location>
</feature>
<feature type="region of interest" description="Disordered" evidence="1">
    <location>
        <begin position="956"/>
        <end position="1102"/>
    </location>
</feature>
<feature type="compositionally biased region" description="Basic and acidic residues" evidence="1">
    <location>
        <begin position="1062"/>
        <end position="1102"/>
    </location>
</feature>
<feature type="compositionally biased region" description="Polar residues" evidence="1">
    <location>
        <begin position="306"/>
        <end position="325"/>
    </location>
</feature>
<feature type="region of interest" description="Disordered" evidence="1">
    <location>
        <begin position="553"/>
        <end position="665"/>
    </location>
</feature>
<name>A0A210QNF8_MIZYE</name>
<feature type="compositionally biased region" description="Basic and acidic residues" evidence="1">
    <location>
        <begin position="781"/>
        <end position="811"/>
    </location>
</feature>
<feature type="compositionally biased region" description="Basic and acidic residues" evidence="1">
    <location>
        <begin position="986"/>
        <end position="1052"/>
    </location>
</feature>
<accession>A0A210QNF8</accession>
<feature type="compositionally biased region" description="Basic residues" evidence="1">
    <location>
        <begin position="835"/>
        <end position="849"/>
    </location>
</feature>
<feature type="region of interest" description="Disordered" evidence="1">
    <location>
        <begin position="741"/>
        <end position="872"/>
    </location>
</feature>
<proteinExistence type="predicted"/>
<dbReference type="InterPro" id="IPR031440">
    <property type="entry name" value="DUF4670"/>
</dbReference>
<feature type="region of interest" description="Disordered" evidence="1">
    <location>
        <begin position="1252"/>
        <end position="1273"/>
    </location>
</feature>
<evidence type="ECO:0000256" key="1">
    <source>
        <dbReference type="SAM" id="MobiDB-lite"/>
    </source>
</evidence>
<dbReference type="EMBL" id="NEDP02002733">
    <property type="protein sequence ID" value="OWF50235.1"/>
    <property type="molecule type" value="Genomic_DNA"/>
</dbReference>
<keyword evidence="3" id="KW-1185">Reference proteome</keyword>
<feature type="region of interest" description="Disordered" evidence="1">
    <location>
        <begin position="1"/>
        <end position="26"/>
    </location>
</feature>
<feature type="region of interest" description="Disordered" evidence="1">
    <location>
        <begin position="239"/>
        <end position="352"/>
    </location>
</feature>
<sequence>MSMRSGKDQPLTCTLTPRSDGKLNIPKTFTTRKGALILFSSQEDGDNGSASTSVSRSSSRQKSALSKKFSALETCSTLGTLDRLSLSVLQYGDQEEYDRENVSIADEKNKMVLNFIHSLDEREMDSRVRPGSELSSYLRDLKYRSGGRHGATYLPRSRETMELRALLQGLQDNKWPMSYSSTEGAPAVDRSNTYAEQFTRPSSRGSTRPGSPGSGTATPRSILSARKLTASLKSLNPYRQPSIVDDSELDDEQSTSTHPTISAKVTRKSPLQDDLVRSGSASPQRSWTQRLGPTSITGSIEEEQPSDGNQGWRGSSLGTYLTDNTPKAPGVTDPSHNDEGRNSYSPKELGDGHLLMEQGDRHLEAEEGDGHGEKGVGLDHLSEGSDGSDVEMLYTAGNGCVDGSVDIVDGDGIVSASVVSPSPNMQHDKSALLQQHDNSSPSPHPEQSLSCDLQVVVDHTSPLTHPQLSEDNKLSSQVTDPGVDRLSVADDGGDVVSSITGVSEDTTEPVTIKVDINTLITGPIPEENQEMAEFSGSEVKSNHDMDRNNVNLDVENSQLVKTPTGTESELNDVTGEKGYVNDLKSPDGSMSRVSPSQKRDSSGGKGSPTAAITTTKGGSRQSSAKRVLSGRKSPRREATPVKQSSRQSSAKSNADRSVSQHETEATETLVAMEAKTEAVDLEDVASVASSVLVEQDIVLPAQGETASLPVDGVAQPLVPQYTGSMANGGGLMILDSVPSVPVVSPHSSRPVSRTSSRPASYKTGQLPLEEEPPIATPKSAEPPEQRVEEKQDKKIELKEQKNEQKDDHKMSDTASLSVGKTEETTPKPPEGGKKGQQRRGHLPRGKKAKKDVTKAIDISSVQPDEEEKPKEHEITVYKTVKVAAQKEETIIPDFITEESARHKEESKEALEQQMVEMSKIVDNAMSGTVLEEDEGGLTDMELALAQKQVLERMAEAKEKMGQVDNPQPPKVEKPVKGTTGKKGGKKNIEKKVVDTEKEKLKEMRRVEKEKRLEEAKTLQSKIDKQQALRKAKEKEARDRGKELELEMERLEREAEEIQQAEDDVRQALAESRKKQRDERDTRRKADLERKKQLAIERRDKEKKIMEKAKNKELEMLEKIEDANVRKRQREEEELKEEEEERLAQERLEEEMREAERLAEEEEDKLRELERQAEEEAMQRLIDEREEATRKKRQIEEQKRLVEEEEDRKREIIIKEERRLEEERSRRAEEEDRKLQEEKRRLAELQRIESEAREQMQKELAHRREMALSRRDRNLEARSNMTRLKHSQGITQPWVWSYFIQWPMETYNIPIGGEPDDKKKKRPKPKAKR</sequence>
<feature type="region of interest" description="Disordered" evidence="1">
    <location>
        <begin position="1307"/>
        <end position="1328"/>
    </location>
</feature>
<feature type="region of interest" description="Disordered" evidence="1">
    <location>
        <begin position="418"/>
        <end position="448"/>
    </location>
</feature>
<feature type="compositionally biased region" description="Low complexity" evidence="1">
    <location>
        <begin position="741"/>
        <end position="760"/>
    </location>
</feature>
<feature type="compositionally biased region" description="Low complexity" evidence="1">
    <location>
        <begin position="49"/>
        <end position="60"/>
    </location>
</feature>
<comment type="caution">
    <text evidence="2">The sequence shown here is derived from an EMBL/GenBank/DDBJ whole genome shotgun (WGS) entry which is preliminary data.</text>
</comment>
<dbReference type="OrthoDB" id="10072545at2759"/>
<feature type="compositionally biased region" description="Basic and acidic residues" evidence="1">
    <location>
        <begin position="1153"/>
        <end position="1205"/>
    </location>
</feature>
<feature type="region of interest" description="Disordered" evidence="1">
    <location>
        <begin position="1120"/>
        <end position="1205"/>
    </location>
</feature>
<protein>
    <submittedName>
        <fullName evidence="2">Dynein heavy chain-like protein</fullName>
    </submittedName>
</protein>
<evidence type="ECO:0000313" key="2">
    <source>
        <dbReference type="EMBL" id="OWF50235.1"/>
    </source>
</evidence>
<dbReference type="STRING" id="6573.A0A210QNF8"/>
<gene>
    <name evidence="2" type="ORF">KP79_PYT06764</name>
</gene>